<organism evidence="2 3">
    <name type="scientific">Collimonas rhizosphaerae</name>
    <dbReference type="NCBI Taxonomy" id="3126357"/>
    <lineage>
        <taxon>Bacteria</taxon>
        <taxon>Pseudomonadati</taxon>
        <taxon>Pseudomonadota</taxon>
        <taxon>Betaproteobacteria</taxon>
        <taxon>Burkholderiales</taxon>
        <taxon>Oxalobacteraceae</taxon>
        <taxon>Collimonas</taxon>
    </lineage>
</organism>
<feature type="transmembrane region" description="Helical" evidence="1">
    <location>
        <begin position="12"/>
        <end position="33"/>
    </location>
</feature>
<name>A0ABU9PWU4_9BURK</name>
<sequence>MTQREHNMFAQIISHTPTWVWALLAFLVYRGVVASADREVTLKKVSIIPLVMLALSWQGIAATFGVTPLTVGCWLASAGIAAALNWQLFRKDRIVAYPERGVLFQRGSWLPLALMMAIFVTKYAVAVLLAIQPPLAHNAVFAAAICALYGVFNGMFIGRLLRIVALYRNAQPAGEAYSGPLNN</sequence>
<dbReference type="InterPro" id="IPR046730">
    <property type="entry name" value="DUF6622"/>
</dbReference>
<feature type="transmembrane region" description="Helical" evidence="1">
    <location>
        <begin position="109"/>
        <end position="131"/>
    </location>
</feature>
<keyword evidence="1" id="KW-1133">Transmembrane helix</keyword>
<evidence type="ECO:0000313" key="2">
    <source>
        <dbReference type="EMBL" id="MEM4988489.1"/>
    </source>
</evidence>
<feature type="transmembrane region" description="Helical" evidence="1">
    <location>
        <begin position="137"/>
        <end position="158"/>
    </location>
</feature>
<dbReference type="Pfam" id="PF20327">
    <property type="entry name" value="DUF6622"/>
    <property type="match status" value="1"/>
</dbReference>
<comment type="caution">
    <text evidence="2">The sequence shown here is derived from an EMBL/GenBank/DDBJ whole genome shotgun (WGS) entry which is preliminary data.</text>
</comment>
<gene>
    <name evidence="2" type="ORF">V8G57_13930</name>
</gene>
<evidence type="ECO:0000256" key="1">
    <source>
        <dbReference type="SAM" id="Phobius"/>
    </source>
</evidence>
<protein>
    <submittedName>
        <fullName evidence="2">DUF6622 family protein</fullName>
    </submittedName>
</protein>
<dbReference type="Proteomes" id="UP001495910">
    <property type="component" value="Unassembled WGS sequence"/>
</dbReference>
<keyword evidence="1" id="KW-0812">Transmembrane</keyword>
<accession>A0ABU9PWU4</accession>
<proteinExistence type="predicted"/>
<dbReference type="EMBL" id="JBANDC010000008">
    <property type="protein sequence ID" value="MEM4988489.1"/>
    <property type="molecule type" value="Genomic_DNA"/>
</dbReference>
<reference evidence="2 3" key="1">
    <citation type="submission" date="2024-02" db="EMBL/GenBank/DDBJ databases">
        <title>Draft genome sequence of Collimonas sp. strain H4R21, an effective mineral-weathering bacterial strain isolated from the beech rhizosphere.</title>
        <authorList>
            <person name="Morin E."/>
            <person name="Uroz S."/>
            <person name="Leveau J.H.J."/>
            <person name="Kumar R."/>
            <person name="Rey M.W."/>
            <person name="Pham J."/>
        </authorList>
    </citation>
    <scope>NUCLEOTIDE SEQUENCE [LARGE SCALE GENOMIC DNA]</scope>
    <source>
        <strain evidence="2 3">H4R21</strain>
    </source>
</reference>
<keyword evidence="3" id="KW-1185">Reference proteome</keyword>
<feature type="transmembrane region" description="Helical" evidence="1">
    <location>
        <begin position="69"/>
        <end position="88"/>
    </location>
</feature>
<keyword evidence="1" id="KW-0472">Membrane</keyword>
<evidence type="ECO:0000313" key="3">
    <source>
        <dbReference type="Proteomes" id="UP001495910"/>
    </source>
</evidence>